<feature type="signal peptide" evidence="1">
    <location>
        <begin position="1"/>
        <end position="20"/>
    </location>
</feature>
<name>A0A8S3TM38_MYTED</name>
<proteinExistence type="predicted"/>
<dbReference type="Proteomes" id="UP000683360">
    <property type="component" value="Unassembled WGS sequence"/>
</dbReference>
<dbReference type="PANTHER" id="PTHR31230">
    <property type="entry name" value="MYELOID-DERIVED GROWTH FACTOR MYDGF"/>
    <property type="match status" value="1"/>
</dbReference>
<evidence type="ECO:0000313" key="3">
    <source>
        <dbReference type="Proteomes" id="UP000683360"/>
    </source>
</evidence>
<dbReference type="EMBL" id="CAJPWZ010002271">
    <property type="protein sequence ID" value="CAG2234774.1"/>
    <property type="molecule type" value="Genomic_DNA"/>
</dbReference>
<protein>
    <recommendedName>
        <fullName evidence="4">Myeloid-derived growth factor</fullName>
    </recommendedName>
</protein>
<keyword evidence="1" id="KW-0732">Signal</keyword>
<evidence type="ECO:0000256" key="1">
    <source>
        <dbReference type="SAM" id="SignalP"/>
    </source>
</evidence>
<evidence type="ECO:0000313" key="2">
    <source>
        <dbReference type="EMBL" id="CAG2234774.1"/>
    </source>
</evidence>
<comment type="caution">
    <text evidence="2">The sequence shown here is derived from an EMBL/GenBank/DDBJ whole genome shotgun (WGS) entry which is preliminary data.</text>
</comment>
<sequence length="159" mass="17864">MQPNLQYLFCIVYLFGYSASSNIDPDEVRAETIDVRPLGKRITEEKDLEGFTCSFTYQAEGGTDEQWLMKLSVDETKTQFACSVERESGMSYLYFENFVMTGKGGKTVEGTVLGSQGKPLEVGEYKVDIPGNTVSSVDGKFEHMLDKVEIVLKKQKEEL</sequence>
<dbReference type="Pfam" id="PF10572">
    <property type="entry name" value="UPF0556"/>
    <property type="match status" value="1"/>
</dbReference>
<dbReference type="InterPro" id="IPR018887">
    <property type="entry name" value="MYDGF"/>
</dbReference>
<feature type="chain" id="PRO_5035879911" description="Myeloid-derived growth factor" evidence="1">
    <location>
        <begin position="21"/>
        <end position="159"/>
    </location>
</feature>
<organism evidence="2 3">
    <name type="scientific">Mytilus edulis</name>
    <name type="common">Blue mussel</name>
    <dbReference type="NCBI Taxonomy" id="6550"/>
    <lineage>
        <taxon>Eukaryota</taxon>
        <taxon>Metazoa</taxon>
        <taxon>Spiralia</taxon>
        <taxon>Lophotrochozoa</taxon>
        <taxon>Mollusca</taxon>
        <taxon>Bivalvia</taxon>
        <taxon>Autobranchia</taxon>
        <taxon>Pteriomorphia</taxon>
        <taxon>Mytilida</taxon>
        <taxon>Mytiloidea</taxon>
        <taxon>Mytilidae</taxon>
        <taxon>Mytilinae</taxon>
        <taxon>Mytilus</taxon>
    </lineage>
</organism>
<keyword evidence="3" id="KW-1185">Reference proteome</keyword>
<dbReference type="PANTHER" id="PTHR31230:SF1">
    <property type="entry name" value="MYELOID-DERIVED GROWTH FACTOR"/>
    <property type="match status" value="1"/>
</dbReference>
<accession>A0A8S3TM38</accession>
<gene>
    <name evidence="2" type="ORF">MEDL_47403</name>
</gene>
<dbReference type="AlphaFoldDB" id="A0A8S3TM38"/>
<evidence type="ECO:0008006" key="4">
    <source>
        <dbReference type="Google" id="ProtNLM"/>
    </source>
</evidence>
<dbReference type="GO" id="GO:0001938">
    <property type="term" value="P:positive regulation of endothelial cell proliferation"/>
    <property type="evidence" value="ECO:0007669"/>
    <property type="project" value="TreeGrafter"/>
</dbReference>
<dbReference type="GO" id="GO:0005615">
    <property type="term" value="C:extracellular space"/>
    <property type="evidence" value="ECO:0007669"/>
    <property type="project" value="TreeGrafter"/>
</dbReference>
<dbReference type="OrthoDB" id="10061830at2759"/>
<reference evidence="2" key="1">
    <citation type="submission" date="2021-03" db="EMBL/GenBank/DDBJ databases">
        <authorList>
            <person name="Bekaert M."/>
        </authorList>
    </citation>
    <scope>NUCLEOTIDE SEQUENCE</scope>
</reference>